<dbReference type="FunFam" id="3.40.50.720:FF:000084">
    <property type="entry name" value="Short-chain dehydrogenase reductase"/>
    <property type="match status" value="1"/>
</dbReference>
<evidence type="ECO:0000256" key="2">
    <source>
        <dbReference type="ARBA" id="ARBA00023002"/>
    </source>
</evidence>
<dbReference type="PROSITE" id="PS00061">
    <property type="entry name" value="ADH_SHORT"/>
    <property type="match status" value="1"/>
</dbReference>
<dbReference type="InterPro" id="IPR036291">
    <property type="entry name" value="NAD(P)-bd_dom_sf"/>
</dbReference>
<keyword evidence="2" id="KW-0560">Oxidoreductase</keyword>
<proteinExistence type="predicted"/>
<protein>
    <submittedName>
        <fullName evidence="4">Tropinone reductase homolog At5g06060-like</fullName>
    </submittedName>
</protein>
<gene>
    <name evidence="4" type="primary">LOC120282668</name>
</gene>
<dbReference type="GO" id="GO:0016491">
    <property type="term" value="F:oxidoreductase activity"/>
    <property type="evidence" value="ECO:0007669"/>
    <property type="project" value="UniProtKB-KW"/>
</dbReference>
<dbReference type="SUPFAM" id="SSF51735">
    <property type="entry name" value="NAD(P)-binding Rossmann-fold domains"/>
    <property type="match status" value="1"/>
</dbReference>
<dbReference type="AlphaFoldDB" id="A0AB40D2W9"/>
<reference evidence="4" key="1">
    <citation type="submission" date="2025-08" db="UniProtKB">
        <authorList>
            <consortium name="RefSeq"/>
        </authorList>
    </citation>
    <scope>IDENTIFICATION</scope>
</reference>
<accession>A0AB40D2W9</accession>
<dbReference type="InterPro" id="IPR045000">
    <property type="entry name" value="TR"/>
</dbReference>
<name>A0AB40D2W9_DIOCR</name>
<evidence type="ECO:0000256" key="1">
    <source>
        <dbReference type="ARBA" id="ARBA00022857"/>
    </source>
</evidence>
<dbReference type="InterPro" id="IPR002347">
    <property type="entry name" value="SDR_fam"/>
</dbReference>
<keyword evidence="3" id="KW-1185">Reference proteome</keyword>
<dbReference type="InterPro" id="IPR020904">
    <property type="entry name" value="Sc_DH/Rdtase_CS"/>
</dbReference>
<dbReference type="RefSeq" id="XP_039145441.1">
    <property type="nucleotide sequence ID" value="XM_039289507.1"/>
</dbReference>
<sequence length="266" mass="28586">MEAGAVNQRWSLKGMTALVTGGTKGIGKSVVEELAGFGAAVHTCSRNEEDLKVSLKLWADKGFNVTGSICDVTSRAQREKLIADVSTIFKGKLNIFVNNVGTGIPKATVDITEEEASYIWSTNFESAFHLCQLSHPLLKTSGCASVVFVSSVSGVVACPSGTPYATTKGAMNQLTRNLACEWAKDNIRTNSVAPWFIKTVLTEQIIKDEALMVKIRERTPLQRVGKPEEVSSLIAFLCLPAASYITGQVIAVDGGITINGFHNMLD</sequence>
<dbReference type="Proteomes" id="UP001515500">
    <property type="component" value="Chromosome 18"/>
</dbReference>
<dbReference type="PANTHER" id="PTHR42898:SF6">
    <property type="entry name" value="NADP-DEPENDENT MANNITOL DEHYDROGENASE"/>
    <property type="match status" value="1"/>
</dbReference>
<dbReference type="Gene3D" id="3.40.50.720">
    <property type="entry name" value="NAD(P)-binding Rossmann-like Domain"/>
    <property type="match status" value="1"/>
</dbReference>
<dbReference type="Pfam" id="PF13561">
    <property type="entry name" value="adh_short_C2"/>
    <property type="match status" value="1"/>
</dbReference>
<dbReference type="PRINTS" id="PR00081">
    <property type="entry name" value="GDHRDH"/>
</dbReference>
<organism evidence="3 4">
    <name type="scientific">Dioscorea cayennensis subsp. rotundata</name>
    <name type="common">White Guinea yam</name>
    <name type="synonym">Dioscorea rotundata</name>
    <dbReference type="NCBI Taxonomy" id="55577"/>
    <lineage>
        <taxon>Eukaryota</taxon>
        <taxon>Viridiplantae</taxon>
        <taxon>Streptophyta</taxon>
        <taxon>Embryophyta</taxon>
        <taxon>Tracheophyta</taxon>
        <taxon>Spermatophyta</taxon>
        <taxon>Magnoliopsida</taxon>
        <taxon>Liliopsida</taxon>
        <taxon>Dioscoreales</taxon>
        <taxon>Dioscoreaceae</taxon>
        <taxon>Dioscorea</taxon>
    </lineage>
</organism>
<keyword evidence="1" id="KW-0521">NADP</keyword>
<dbReference type="PANTHER" id="PTHR42898">
    <property type="entry name" value="TROPINONE REDUCTASE"/>
    <property type="match status" value="1"/>
</dbReference>
<dbReference type="PRINTS" id="PR00080">
    <property type="entry name" value="SDRFAMILY"/>
</dbReference>
<evidence type="ECO:0000313" key="4">
    <source>
        <dbReference type="RefSeq" id="XP_039145441.1"/>
    </source>
</evidence>
<evidence type="ECO:0000313" key="3">
    <source>
        <dbReference type="Proteomes" id="UP001515500"/>
    </source>
</evidence>
<dbReference type="GeneID" id="120282668"/>